<evidence type="ECO:0000256" key="2">
    <source>
        <dbReference type="SAM" id="Phobius"/>
    </source>
</evidence>
<feature type="transmembrane region" description="Helical" evidence="2">
    <location>
        <begin position="27"/>
        <end position="45"/>
    </location>
</feature>
<dbReference type="EMBL" id="FORA01000001">
    <property type="protein sequence ID" value="SFI44678.1"/>
    <property type="molecule type" value="Genomic_DNA"/>
</dbReference>
<dbReference type="RefSeq" id="WP_092777447.1">
    <property type="nucleotide sequence ID" value="NZ_FORA01000001.1"/>
</dbReference>
<accession>A0A1I3I9L6</accession>
<keyword evidence="2" id="KW-0812">Transmembrane</keyword>
<evidence type="ECO:0000256" key="1">
    <source>
        <dbReference type="SAM" id="Coils"/>
    </source>
</evidence>
<reference evidence="3 4" key="1">
    <citation type="submission" date="2016-10" db="EMBL/GenBank/DDBJ databases">
        <authorList>
            <person name="de Groot N.N."/>
        </authorList>
    </citation>
    <scope>NUCLEOTIDE SEQUENCE [LARGE SCALE GENOMIC DNA]</scope>
    <source>
        <strain evidence="3 4">DSM 19073</strain>
    </source>
</reference>
<name>A0A1I3I9L6_9RHOB</name>
<dbReference type="STRING" id="390807.SAMN04488095_0872"/>
<proteinExistence type="predicted"/>
<keyword evidence="2" id="KW-1133">Transmembrane helix</keyword>
<evidence type="ECO:0008006" key="5">
    <source>
        <dbReference type="Google" id="ProtNLM"/>
    </source>
</evidence>
<dbReference type="AlphaFoldDB" id="A0A1I3I9L6"/>
<keyword evidence="1" id="KW-0175">Coiled coil</keyword>
<organism evidence="3 4">
    <name type="scientific">Jannaschia pohangensis</name>
    <dbReference type="NCBI Taxonomy" id="390807"/>
    <lineage>
        <taxon>Bacteria</taxon>
        <taxon>Pseudomonadati</taxon>
        <taxon>Pseudomonadota</taxon>
        <taxon>Alphaproteobacteria</taxon>
        <taxon>Rhodobacterales</taxon>
        <taxon>Roseobacteraceae</taxon>
        <taxon>Jannaschia</taxon>
    </lineage>
</organism>
<keyword evidence="2" id="KW-0472">Membrane</keyword>
<keyword evidence="4" id="KW-1185">Reference proteome</keyword>
<evidence type="ECO:0000313" key="4">
    <source>
        <dbReference type="Proteomes" id="UP000199110"/>
    </source>
</evidence>
<sequence>MSNTESFIEEVSEEVRRDKLYQLMRKWGWVPVLAIVLIVGGAIWSEWSKAREAAKNQAFGDAVMDALAGEDMAARRAALAEVQAVDSGQQVVLSLLRATAALNGEESDAEAAKAELLALADNPEVEGQYRHLALLKVMLAGGTDDVAQNALFLEELAAPGAPFRAMAVELQAYAALEAGDEATAITLLRLLTEEAEATQALRRRAQQLIVALGASPDPA</sequence>
<dbReference type="Proteomes" id="UP000199110">
    <property type="component" value="Unassembled WGS sequence"/>
</dbReference>
<evidence type="ECO:0000313" key="3">
    <source>
        <dbReference type="EMBL" id="SFI44678.1"/>
    </source>
</evidence>
<protein>
    <recommendedName>
        <fullName evidence="5">Tetratricopeptide repeat-like domain-containing protein</fullName>
    </recommendedName>
</protein>
<gene>
    <name evidence="3" type="ORF">SAMN04488095_0872</name>
</gene>
<feature type="coiled-coil region" evidence="1">
    <location>
        <begin position="95"/>
        <end position="122"/>
    </location>
</feature>
<dbReference type="OrthoDB" id="7173339at2"/>